<name>A0AA40SG33_9ACTN</name>
<dbReference type="Proteomes" id="UP000530412">
    <property type="component" value="Unassembled WGS sequence"/>
</dbReference>
<gene>
    <name evidence="1" type="ORF">FHS33_004227</name>
</gene>
<proteinExistence type="predicted"/>
<reference evidence="1 2" key="1">
    <citation type="submission" date="2020-08" db="EMBL/GenBank/DDBJ databases">
        <title>Genomic Encyclopedia of Type Strains, Phase III (KMG-III): the genomes of soil and plant-associated and newly described type strains.</title>
        <authorList>
            <person name="Whitman W."/>
        </authorList>
    </citation>
    <scope>NUCLEOTIDE SEQUENCE [LARGE SCALE GENOMIC DNA]</scope>
    <source>
        <strain evidence="1 2">CECT 3271</strain>
    </source>
</reference>
<dbReference type="AlphaFoldDB" id="A0AA40SG33"/>
<sequence length="152" mass="16556">MTSELGVLEMRDHKPDDFTAKLSKGELPNPEQLTVVGMVKAVEGSSSTVSFTNSLKCEHWLPLPIDIVDSFTHLKNVTCKDHEHPLVKVKFKRPGDLSPEVAFFAVLYARMSARLVALLTVDGGSTTLQGCEVLKFDGEAYICCDGECGGLV</sequence>
<dbReference type="EMBL" id="JACJIE010000010">
    <property type="protein sequence ID" value="MBA8945778.1"/>
    <property type="molecule type" value="Genomic_DNA"/>
</dbReference>
<accession>A0AA40SG33</accession>
<organism evidence="1 2">
    <name type="scientific">Streptomyces calvus</name>
    <dbReference type="NCBI Taxonomy" id="67282"/>
    <lineage>
        <taxon>Bacteria</taxon>
        <taxon>Bacillati</taxon>
        <taxon>Actinomycetota</taxon>
        <taxon>Actinomycetes</taxon>
        <taxon>Kitasatosporales</taxon>
        <taxon>Streptomycetaceae</taxon>
        <taxon>Streptomyces</taxon>
    </lineage>
</organism>
<dbReference type="RefSeq" id="WP_142196954.1">
    <property type="nucleotide sequence ID" value="NZ_BMSU01000003.1"/>
</dbReference>
<protein>
    <submittedName>
        <fullName evidence="1">Uncharacterized protein</fullName>
    </submittedName>
</protein>
<evidence type="ECO:0000313" key="1">
    <source>
        <dbReference type="EMBL" id="MBA8945778.1"/>
    </source>
</evidence>
<evidence type="ECO:0000313" key="2">
    <source>
        <dbReference type="Proteomes" id="UP000530412"/>
    </source>
</evidence>
<comment type="caution">
    <text evidence="1">The sequence shown here is derived from an EMBL/GenBank/DDBJ whole genome shotgun (WGS) entry which is preliminary data.</text>
</comment>